<protein>
    <submittedName>
        <fullName evidence="6">Nbp35-like nucleotide binding protein</fullName>
    </submittedName>
</protein>
<dbReference type="HOGENOM" id="CLU_024839_0_1_1"/>
<accession>I7AQD4</accession>
<keyword evidence="4" id="KW-0408">Iron</keyword>
<proteinExistence type="predicted"/>
<evidence type="ECO:0000313" key="6">
    <source>
        <dbReference type="EMBL" id="AFN84089.1"/>
    </source>
</evidence>
<dbReference type="VEuPathDB" id="MicrosporidiaDB:EROM_111070"/>
<keyword evidence="2" id="KW-0547">Nucleotide-binding</keyword>
<organism evidence="6 7">
    <name type="scientific">Encephalitozoon romaleae (strain SJ-2008)</name>
    <name type="common">Microsporidian parasite</name>
    <dbReference type="NCBI Taxonomy" id="1178016"/>
    <lineage>
        <taxon>Eukaryota</taxon>
        <taxon>Fungi</taxon>
        <taxon>Fungi incertae sedis</taxon>
        <taxon>Microsporidia</taxon>
        <taxon>Unikaryonidae</taxon>
        <taxon>Encephalitozoon</taxon>
    </lineage>
</organism>
<dbReference type="EMBL" id="CP003530">
    <property type="protein sequence ID" value="AFN84089.1"/>
    <property type="molecule type" value="Genomic_DNA"/>
</dbReference>
<name>I7AQD4_ENCRO</name>
<dbReference type="GO" id="GO:0046872">
    <property type="term" value="F:metal ion binding"/>
    <property type="evidence" value="ECO:0007669"/>
    <property type="project" value="UniProtKB-KW"/>
</dbReference>
<dbReference type="GO" id="GO:0016226">
    <property type="term" value="P:iron-sulfur cluster assembly"/>
    <property type="evidence" value="ECO:0007669"/>
    <property type="project" value="InterPro"/>
</dbReference>
<dbReference type="GeneID" id="20564706"/>
<dbReference type="CDD" id="cd02037">
    <property type="entry name" value="Mrp_NBP35"/>
    <property type="match status" value="1"/>
</dbReference>
<dbReference type="OrthoDB" id="1741334at2759"/>
<evidence type="ECO:0000256" key="1">
    <source>
        <dbReference type="ARBA" id="ARBA00022723"/>
    </source>
</evidence>
<gene>
    <name evidence="6" type="ordered locus">EROM_111070</name>
</gene>
<evidence type="ECO:0000256" key="3">
    <source>
        <dbReference type="ARBA" id="ARBA00022840"/>
    </source>
</evidence>
<dbReference type="Pfam" id="PF10609">
    <property type="entry name" value="ParA"/>
    <property type="match status" value="1"/>
</dbReference>
<dbReference type="PANTHER" id="PTHR23264:SF19">
    <property type="entry name" value="CYTOSOLIC FE-S CLUSTER ASSEMBLY FACTOR NUBP2"/>
    <property type="match status" value="1"/>
</dbReference>
<dbReference type="InterPro" id="IPR019591">
    <property type="entry name" value="Mrp/NBP35_ATP-bd"/>
</dbReference>
<evidence type="ECO:0000256" key="5">
    <source>
        <dbReference type="ARBA" id="ARBA00023014"/>
    </source>
</evidence>
<dbReference type="KEGG" id="ero:EROM_111070"/>
<evidence type="ECO:0000313" key="7">
    <source>
        <dbReference type="Proteomes" id="UP000010094"/>
    </source>
</evidence>
<dbReference type="AlphaFoldDB" id="I7AQD4"/>
<dbReference type="InterPro" id="IPR027417">
    <property type="entry name" value="P-loop_NTPase"/>
</dbReference>
<dbReference type="GO" id="GO:0005524">
    <property type="term" value="F:ATP binding"/>
    <property type="evidence" value="ECO:0007669"/>
    <property type="project" value="UniProtKB-KW"/>
</dbReference>
<dbReference type="Gene3D" id="3.40.50.300">
    <property type="entry name" value="P-loop containing nucleotide triphosphate hydrolases"/>
    <property type="match status" value="1"/>
</dbReference>
<keyword evidence="1" id="KW-0479">Metal-binding</keyword>
<dbReference type="GO" id="GO:0005829">
    <property type="term" value="C:cytosol"/>
    <property type="evidence" value="ECO:0007669"/>
    <property type="project" value="TreeGrafter"/>
</dbReference>
<dbReference type="GO" id="GO:0051536">
    <property type="term" value="F:iron-sulfur cluster binding"/>
    <property type="evidence" value="ECO:0007669"/>
    <property type="project" value="UniProtKB-KW"/>
</dbReference>
<keyword evidence="3" id="KW-0067">ATP-binding</keyword>
<reference evidence="6 7" key="1">
    <citation type="journal article" date="2012" name="Proc. Natl. Acad. Sci. U.S.A.">
        <title>Gain and loss of multiple functionally related, horizontally transferred genes in the reduced genomes of two microsporidian parasites.</title>
        <authorList>
            <person name="Pombert J.-F."/>
            <person name="Selman M."/>
            <person name="Burki F."/>
            <person name="Bardell F.T."/>
            <person name="Farinelli L."/>
            <person name="Solter L.F."/>
            <person name="Whitman D.W."/>
            <person name="Weiss L.M."/>
            <person name="Corradi N."/>
            <person name="Keeling P.J."/>
        </authorList>
    </citation>
    <scope>NUCLEOTIDE SEQUENCE [LARGE SCALE GENOMIC DNA]</scope>
    <source>
        <strain evidence="6 7">SJ-2008</strain>
    </source>
</reference>
<dbReference type="SUPFAM" id="SSF52540">
    <property type="entry name" value="P-loop containing nucleoside triphosphate hydrolases"/>
    <property type="match status" value="1"/>
</dbReference>
<dbReference type="GO" id="GO:0140663">
    <property type="term" value="F:ATP-dependent FeS chaperone activity"/>
    <property type="evidence" value="ECO:0007669"/>
    <property type="project" value="InterPro"/>
</dbReference>
<dbReference type="PANTHER" id="PTHR23264">
    <property type="entry name" value="NUCLEOTIDE-BINDING PROTEIN NBP35 YEAST -RELATED"/>
    <property type="match status" value="1"/>
</dbReference>
<keyword evidence="5" id="KW-0411">Iron-sulfur</keyword>
<dbReference type="RefSeq" id="XP_009265586.1">
    <property type="nucleotide sequence ID" value="XM_009267311.1"/>
</dbReference>
<keyword evidence="7" id="KW-1185">Reference proteome</keyword>
<sequence length="301" mass="32832">MGENCPGVSSKDAGKAEECKGCPNVSYCSQPMQQDPDIKAIQENLGGIRIIVAIMSGKGGVGKSTITRNIAECISARGVSTCILDLDLSGPSIPRLTATDGMSMCETNGMMQPVEVNRFLKVVSAGYVQNSYGEGRMFSSRLKTNALKKLLGHCNYKGVDTLLLDTPPNVTDEHLGMVNFIKPRLGIIVTTPQKFAMQDVIRQIDFCRKAKIDVLGIVENMKKFICPSCNHPKSVFRSTGVESYCKSNGVPYLGSINLRQDIAKTSDMGNAVRDDAFNRICDLIISLRETSEVKTTDSFRQ</sequence>
<dbReference type="Proteomes" id="UP000010094">
    <property type="component" value="Chromosome XI"/>
</dbReference>
<evidence type="ECO:0000256" key="2">
    <source>
        <dbReference type="ARBA" id="ARBA00022741"/>
    </source>
</evidence>
<evidence type="ECO:0000256" key="4">
    <source>
        <dbReference type="ARBA" id="ARBA00023004"/>
    </source>
</evidence>
<dbReference type="InterPro" id="IPR033756">
    <property type="entry name" value="YlxH/NBP35"/>
</dbReference>